<dbReference type="InterPro" id="IPR003661">
    <property type="entry name" value="HisK_dim/P_dom"/>
</dbReference>
<keyword evidence="15" id="KW-1185">Reference proteome</keyword>
<keyword evidence="10" id="KW-0175">Coiled coil</keyword>
<feature type="domain" description="Histidine kinase" evidence="12">
    <location>
        <begin position="296"/>
        <end position="513"/>
    </location>
</feature>
<organism evidence="14 15">
    <name type="scientific">Kolteria novifilia</name>
    <dbReference type="NCBI Taxonomy" id="2527975"/>
    <lineage>
        <taxon>Bacteria</taxon>
        <taxon>Pseudomonadati</taxon>
        <taxon>Planctomycetota</taxon>
        <taxon>Planctomycetia</taxon>
        <taxon>Kolteriales</taxon>
        <taxon>Kolteriaceae</taxon>
        <taxon>Kolteria</taxon>
    </lineage>
</organism>
<dbReference type="KEGG" id="knv:Pan216_57700"/>
<dbReference type="GO" id="GO:0005524">
    <property type="term" value="F:ATP binding"/>
    <property type="evidence" value="ECO:0007669"/>
    <property type="project" value="UniProtKB-KW"/>
</dbReference>
<keyword evidence="8" id="KW-0067">ATP-binding</keyword>
<dbReference type="PANTHER" id="PTHR43065">
    <property type="entry name" value="SENSOR HISTIDINE KINASE"/>
    <property type="match status" value="1"/>
</dbReference>
<evidence type="ECO:0000256" key="8">
    <source>
        <dbReference type="ARBA" id="ARBA00022840"/>
    </source>
</evidence>
<dbReference type="InterPro" id="IPR005467">
    <property type="entry name" value="His_kinase_dom"/>
</dbReference>
<dbReference type="PANTHER" id="PTHR43065:SF46">
    <property type="entry name" value="C4-DICARBOXYLATE TRANSPORT SENSOR PROTEIN DCTB"/>
    <property type="match status" value="1"/>
</dbReference>
<protein>
    <recommendedName>
        <fullName evidence="3">histidine kinase</fullName>
        <ecNumber evidence="3">2.7.13.3</ecNumber>
    </recommendedName>
</protein>
<keyword evidence="6" id="KW-0547">Nucleotide-binding</keyword>
<keyword evidence="11" id="KW-1133">Transmembrane helix</keyword>
<dbReference type="SMART" id="SM00387">
    <property type="entry name" value="HATPase_c"/>
    <property type="match status" value="1"/>
</dbReference>
<dbReference type="Gene3D" id="1.10.287.130">
    <property type="match status" value="1"/>
</dbReference>
<sequence length="518" mass="58306">MKFRWRIRQKLAAGLILVAGMTTLLSIGSFYGLYSYRRTNKVFNYQHQQLAVLGYLELAVSGLNFPSGETVSGLDQDLARKEKLERLERIERMLEKYDDGLKHAAAYSFSKAETEKQVAMLQKMRGYLAELRDSVSGKKPTVEVNTPRPIWYLGNERDVIAKLINTLVDLRGVIHQEVTRHVETDRNNYRASLAVVYSTTVLVLVMLVVLVWLGYRAIFHPIRELHRGVTKLAEGKFDFRVRLETGDEMQELGESFNNMADRLQNVYEELNDKVRERSRQLIRSERLASVGFLAAGVAHEINNPLASIAFCGEALEARLKQILPADGENADVVENYLGMIQQEAFRCKAITEKLLDFSRVGEPERVETDLVSLIRNVIEMVQHLGRAVDKQIVFEPEDIVMARVNPQELKQVLLNLVVNALESVDEQGVVRVVTCREEDSVVIRVTDNGCGMTEEVRENLFEPFFTRNRSGKGTGLGLSISHLIISQHGGTLDASSDGPGHGSTFTIHLGEKIRAHAA</sequence>
<feature type="domain" description="HAMP" evidence="13">
    <location>
        <begin position="216"/>
        <end position="268"/>
    </location>
</feature>
<gene>
    <name evidence="14" type="primary">zraS_5</name>
    <name evidence="14" type="ORF">Pan216_57700</name>
</gene>
<evidence type="ECO:0000256" key="6">
    <source>
        <dbReference type="ARBA" id="ARBA00022741"/>
    </source>
</evidence>
<dbReference type="EC" id="2.7.13.3" evidence="3"/>
<feature type="transmembrane region" description="Helical" evidence="11">
    <location>
        <begin position="194"/>
        <end position="215"/>
    </location>
</feature>
<dbReference type="GO" id="GO:0016020">
    <property type="term" value="C:membrane"/>
    <property type="evidence" value="ECO:0007669"/>
    <property type="project" value="UniProtKB-SubCell"/>
</dbReference>
<evidence type="ECO:0000313" key="14">
    <source>
        <dbReference type="EMBL" id="QDU64877.1"/>
    </source>
</evidence>
<dbReference type="Pfam" id="PF00512">
    <property type="entry name" value="HisKA"/>
    <property type="match status" value="1"/>
</dbReference>
<keyword evidence="11" id="KW-0472">Membrane</keyword>
<keyword evidence="9" id="KW-0902">Two-component regulatory system</keyword>
<dbReference type="Pfam" id="PF00672">
    <property type="entry name" value="HAMP"/>
    <property type="match status" value="1"/>
</dbReference>
<evidence type="ECO:0000256" key="3">
    <source>
        <dbReference type="ARBA" id="ARBA00012438"/>
    </source>
</evidence>
<keyword evidence="5 14" id="KW-0808">Transferase</keyword>
<evidence type="ECO:0000313" key="15">
    <source>
        <dbReference type="Proteomes" id="UP000317093"/>
    </source>
</evidence>
<dbReference type="AlphaFoldDB" id="A0A518BD36"/>
<dbReference type="CDD" id="cd06225">
    <property type="entry name" value="HAMP"/>
    <property type="match status" value="1"/>
</dbReference>
<keyword evidence="7" id="KW-0418">Kinase</keyword>
<evidence type="ECO:0000259" key="12">
    <source>
        <dbReference type="PROSITE" id="PS50109"/>
    </source>
</evidence>
<name>A0A518BD36_9BACT</name>
<evidence type="ECO:0000256" key="1">
    <source>
        <dbReference type="ARBA" id="ARBA00000085"/>
    </source>
</evidence>
<accession>A0A518BD36</accession>
<keyword evidence="11" id="KW-0812">Transmembrane</keyword>
<dbReference type="InterPro" id="IPR036097">
    <property type="entry name" value="HisK_dim/P_sf"/>
</dbReference>
<dbReference type="OrthoDB" id="226486at2"/>
<dbReference type="CDD" id="cd00082">
    <property type="entry name" value="HisKA"/>
    <property type="match status" value="1"/>
</dbReference>
<dbReference type="PROSITE" id="PS50885">
    <property type="entry name" value="HAMP"/>
    <property type="match status" value="1"/>
</dbReference>
<evidence type="ECO:0000256" key="4">
    <source>
        <dbReference type="ARBA" id="ARBA00022553"/>
    </source>
</evidence>
<feature type="coiled-coil region" evidence="10">
    <location>
        <begin position="253"/>
        <end position="280"/>
    </location>
</feature>
<dbReference type="SUPFAM" id="SSF55874">
    <property type="entry name" value="ATPase domain of HSP90 chaperone/DNA topoisomerase II/histidine kinase"/>
    <property type="match status" value="1"/>
</dbReference>
<dbReference type="Gene3D" id="6.10.340.10">
    <property type="match status" value="1"/>
</dbReference>
<dbReference type="Proteomes" id="UP000317093">
    <property type="component" value="Chromosome"/>
</dbReference>
<dbReference type="SMART" id="SM00388">
    <property type="entry name" value="HisKA"/>
    <property type="match status" value="1"/>
</dbReference>
<evidence type="ECO:0000256" key="2">
    <source>
        <dbReference type="ARBA" id="ARBA00004370"/>
    </source>
</evidence>
<dbReference type="InterPro" id="IPR003660">
    <property type="entry name" value="HAMP_dom"/>
</dbReference>
<comment type="catalytic activity">
    <reaction evidence="1">
        <text>ATP + protein L-histidine = ADP + protein N-phospho-L-histidine.</text>
        <dbReference type="EC" id="2.7.13.3"/>
    </reaction>
</comment>
<dbReference type="InterPro" id="IPR004358">
    <property type="entry name" value="Sig_transdc_His_kin-like_C"/>
</dbReference>
<evidence type="ECO:0000256" key="5">
    <source>
        <dbReference type="ARBA" id="ARBA00022679"/>
    </source>
</evidence>
<feature type="transmembrane region" description="Helical" evidence="11">
    <location>
        <begin position="12"/>
        <end position="34"/>
    </location>
</feature>
<dbReference type="GO" id="GO:0000155">
    <property type="term" value="F:phosphorelay sensor kinase activity"/>
    <property type="evidence" value="ECO:0007669"/>
    <property type="project" value="InterPro"/>
</dbReference>
<evidence type="ECO:0000256" key="10">
    <source>
        <dbReference type="SAM" id="Coils"/>
    </source>
</evidence>
<dbReference type="SUPFAM" id="SSF158472">
    <property type="entry name" value="HAMP domain-like"/>
    <property type="match status" value="1"/>
</dbReference>
<dbReference type="RefSeq" id="WP_145263388.1">
    <property type="nucleotide sequence ID" value="NZ_CP036279.1"/>
</dbReference>
<dbReference type="SUPFAM" id="SSF47384">
    <property type="entry name" value="Homodimeric domain of signal transducing histidine kinase"/>
    <property type="match status" value="1"/>
</dbReference>
<evidence type="ECO:0000256" key="11">
    <source>
        <dbReference type="SAM" id="Phobius"/>
    </source>
</evidence>
<keyword evidence="4" id="KW-0597">Phosphoprotein</keyword>
<comment type="subcellular location">
    <subcellularLocation>
        <location evidence="2">Membrane</location>
    </subcellularLocation>
</comment>
<dbReference type="EMBL" id="CP036279">
    <property type="protein sequence ID" value="QDU64877.1"/>
    <property type="molecule type" value="Genomic_DNA"/>
</dbReference>
<dbReference type="SMART" id="SM00304">
    <property type="entry name" value="HAMP"/>
    <property type="match status" value="1"/>
</dbReference>
<dbReference type="Gene3D" id="3.30.565.10">
    <property type="entry name" value="Histidine kinase-like ATPase, C-terminal domain"/>
    <property type="match status" value="1"/>
</dbReference>
<evidence type="ECO:0000259" key="13">
    <source>
        <dbReference type="PROSITE" id="PS50885"/>
    </source>
</evidence>
<dbReference type="InterPro" id="IPR036890">
    <property type="entry name" value="HATPase_C_sf"/>
</dbReference>
<evidence type="ECO:0000256" key="7">
    <source>
        <dbReference type="ARBA" id="ARBA00022777"/>
    </source>
</evidence>
<reference evidence="14 15" key="1">
    <citation type="submission" date="2019-02" db="EMBL/GenBank/DDBJ databases">
        <title>Deep-cultivation of Planctomycetes and their phenomic and genomic characterization uncovers novel biology.</title>
        <authorList>
            <person name="Wiegand S."/>
            <person name="Jogler M."/>
            <person name="Boedeker C."/>
            <person name="Pinto D."/>
            <person name="Vollmers J."/>
            <person name="Rivas-Marin E."/>
            <person name="Kohn T."/>
            <person name="Peeters S.H."/>
            <person name="Heuer A."/>
            <person name="Rast P."/>
            <person name="Oberbeckmann S."/>
            <person name="Bunk B."/>
            <person name="Jeske O."/>
            <person name="Meyerdierks A."/>
            <person name="Storesund J.E."/>
            <person name="Kallscheuer N."/>
            <person name="Luecker S."/>
            <person name="Lage O.M."/>
            <person name="Pohl T."/>
            <person name="Merkel B.J."/>
            <person name="Hornburger P."/>
            <person name="Mueller R.-W."/>
            <person name="Bruemmer F."/>
            <person name="Labrenz M."/>
            <person name="Spormann A.M."/>
            <person name="Op den Camp H."/>
            <person name="Overmann J."/>
            <person name="Amann R."/>
            <person name="Jetten M.S.M."/>
            <person name="Mascher T."/>
            <person name="Medema M.H."/>
            <person name="Devos D.P."/>
            <person name="Kaster A.-K."/>
            <person name="Ovreas L."/>
            <person name="Rohde M."/>
            <person name="Galperin M.Y."/>
            <person name="Jogler C."/>
        </authorList>
    </citation>
    <scope>NUCLEOTIDE SEQUENCE [LARGE SCALE GENOMIC DNA]</scope>
    <source>
        <strain evidence="14 15">Pan216</strain>
    </source>
</reference>
<dbReference type="PROSITE" id="PS50109">
    <property type="entry name" value="HIS_KIN"/>
    <property type="match status" value="1"/>
</dbReference>
<dbReference type="PRINTS" id="PR00344">
    <property type="entry name" value="BCTRLSENSOR"/>
</dbReference>
<proteinExistence type="predicted"/>
<dbReference type="Pfam" id="PF02518">
    <property type="entry name" value="HATPase_c"/>
    <property type="match status" value="1"/>
</dbReference>
<dbReference type="InterPro" id="IPR003594">
    <property type="entry name" value="HATPase_dom"/>
</dbReference>
<evidence type="ECO:0000256" key="9">
    <source>
        <dbReference type="ARBA" id="ARBA00023012"/>
    </source>
</evidence>